<comment type="caution">
    <text evidence="2">The sequence shown here is derived from an EMBL/GenBank/DDBJ whole genome shotgun (WGS) entry which is preliminary data.</text>
</comment>
<gene>
    <name evidence="2" type="ORF">AAFF_G00210530</name>
</gene>
<proteinExistence type="predicted"/>
<dbReference type="Proteomes" id="UP001221898">
    <property type="component" value="Unassembled WGS sequence"/>
</dbReference>
<dbReference type="EMBL" id="JAINUG010000028">
    <property type="protein sequence ID" value="KAJ8410012.1"/>
    <property type="molecule type" value="Genomic_DNA"/>
</dbReference>
<evidence type="ECO:0000313" key="2">
    <source>
        <dbReference type="EMBL" id="KAJ8410012.1"/>
    </source>
</evidence>
<feature type="region of interest" description="Disordered" evidence="1">
    <location>
        <begin position="141"/>
        <end position="183"/>
    </location>
</feature>
<sequence>MSRLAWKRPRLVCHYPLPSSPPRHLCRTSTKPPTPPPQSRLMNWEAHSLFLDQEQLTLQLEVWNQRPSLFQKYEVQQRSHRDEQLQVLPRWTVQLRQPAAERPQVLDASLTSPPSRGEAVGNYTGLQAAVALALAVKIPFQTRPSDPHSENSSDDAASHRTSFTMSRGGWRKRASEDDGWGGRRCVNCQGRSPQWHCGCGLLSLATGDCCRSQAPLLLRRCSGGATLTRGSKPASLPERPWSSAQIGGGIWLSAPGKGGRTTVHRINQ</sequence>
<organism evidence="2 3">
    <name type="scientific">Aldrovandia affinis</name>
    <dbReference type="NCBI Taxonomy" id="143900"/>
    <lineage>
        <taxon>Eukaryota</taxon>
        <taxon>Metazoa</taxon>
        <taxon>Chordata</taxon>
        <taxon>Craniata</taxon>
        <taxon>Vertebrata</taxon>
        <taxon>Euteleostomi</taxon>
        <taxon>Actinopterygii</taxon>
        <taxon>Neopterygii</taxon>
        <taxon>Teleostei</taxon>
        <taxon>Notacanthiformes</taxon>
        <taxon>Halosauridae</taxon>
        <taxon>Aldrovandia</taxon>
    </lineage>
</organism>
<protein>
    <submittedName>
        <fullName evidence="2">Uncharacterized protein</fullName>
    </submittedName>
</protein>
<dbReference type="AlphaFoldDB" id="A0AAD7SWC5"/>
<reference evidence="2" key="1">
    <citation type="journal article" date="2023" name="Science">
        <title>Genome structures resolve the early diversification of teleost fishes.</title>
        <authorList>
            <person name="Parey E."/>
            <person name="Louis A."/>
            <person name="Montfort J."/>
            <person name="Bouchez O."/>
            <person name="Roques C."/>
            <person name="Iampietro C."/>
            <person name="Lluch J."/>
            <person name="Castinel A."/>
            <person name="Donnadieu C."/>
            <person name="Desvignes T."/>
            <person name="Floi Bucao C."/>
            <person name="Jouanno E."/>
            <person name="Wen M."/>
            <person name="Mejri S."/>
            <person name="Dirks R."/>
            <person name="Jansen H."/>
            <person name="Henkel C."/>
            <person name="Chen W.J."/>
            <person name="Zahm M."/>
            <person name="Cabau C."/>
            <person name="Klopp C."/>
            <person name="Thompson A.W."/>
            <person name="Robinson-Rechavi M."/>
            <person name="Braasch I."/>
            <person name="Lecointre G."/>
            <person name="Bobe J."/>
            <person name="Postlethwait J.H."/>
            <person name="Berthelot C."/>
            <person name="Roest Crollius H."/>
            <person name="Guiguen Y."/>
        </authorList>
    </citation>
    <scope>NUCLEOTIDE SEQUENCE</scope>
    <source>
        <strain evidence="2">NC1722</strain>
    </source>
</reference>
<name>A0AAD7SWC5_9TELE</name>
<accession>A0AAD7SWC5</accession>
<keyword evidence="3" id="KW-1185">Reference proteome</keyword>
<evidence type="ECO:0000313" key="3">
    <source>
        <dbReference type="Proteomes" id="UP001221898"/>
    </source>
</evidence>
<evidence type="ECO:0000256" key="1">
    <source>
        <dbReference type="SAM" id="MobiDB-lite"/>
    </source>
</evidence>